<proteinExistence type="predicted"/>
<evidence type="ECO:0000313" key="3">
    <source>
        <dbReference type="Proteomes" id="UP000295325"/>
    </source>
</evidence>
<name>A0A4R7KPM2_9CLOT</name>
<dbReference type="Pfam" id="PF13181">
    <property type="entry name" value="TPR_8"/>
    <property type="match status" value="3"/>
</dbReference>
<dbReference type="PANTHER" id="PTHR10098">
    <property type="entry name" value="RAPSYN-RELATED"/>
    <property type="match status" value="1"/>
</dbReference>
<dbReference type="GO" id="GO:0003677">
    <property type="term" value="F:DNA binding"/>
    <property type="evidence" value="ECO:0007669"/>
    <property type="project" value="InterPro"/>
</dbReference>
<dbReference type="PROSITE" id="PS50943">
    <property type="entry name" value="HTH_CROC1"/>
    <property type="match status" value="1"/>
</dbReference>
<organism evidence="2 3">
    <name type="scientific">Fonticella tunisiensis</name>
    <dbReference type="NCBI Taxonomy" id="1096341"/>
    <lineage>
        <taxon>Bacteria</taxon>
        <taxon>Bacillati</taxon>
        <taxon>Bacillota</taxon>
        <taxon>Clostridia</taxon>
        <taxon>Eubacteriales</taxon>
        <taxon>Clostridiaceae</taxon>
        <taxon>Fonticella</taxon>
    </lineage>
</organism>
<protein>
    <submittedName>
        <fullName evidence="2">Tetratricopeptide repeat protein</fullName>
    </submittedName>
</protein>
<reference evidence="2 3" key="1">
    <citation type="submission" date="2019-03" db="EMBL/GenBank/DDBJ databases">
        <title>Genomic Encyclopedia of Type Strains, Phase IV (KMG-IV): sequencing the most valuable type-strain genomes for metagenomic binning, comparative biology and taxonomic classification.</title>
        <authorList>
            <person name="Goeker M."/>
        </authorList>
    </citation>
    <scope>NUCLEOTIDE SEQUENCE [LARGE SCALE GENOMIC DNA]</scope>
    <source>
        <strain evidence="2 3">DSM 24455</strain>
    </source>
</reference>
<dbReference type="CDD" id="cd00093">
    <property type="entry name" value="HTH_XRE"/>
    <property type="match status" value="1"/>
</dbReference>
<dbReference type="InterPro" id="IPR001387">
    <property type="entry name" value="Cro/C1-type_HTH"/>
</dbReference>
<keyword evidence="3" id="KW-1185">Reference proteome</keyword>
<sequence>MELKLGDKIRQRRKQMGLTLKELAGDRVTAAQISAVEKGKCRPSPGLLQYIAERLNVDVEYFTLSDEEKARKQFKEIYGIALKLYKEGKYDEALKKINKAESILQLLNDEQKGCFYYIQGNCFYEKGDFNTSFDLLIKAQSYYIKTRKKEITADIYIKIGNSLFNTHKQNMALGYYLNAYRFIDEDMDSDIKARILFDLALCYLSLKRLNLAREFLDKAVEFIKQKQWPKKERFLPGIEMIRGAIDRETNQIKESLIRFNEAFERYKRDGDVTGMGRARNNAALCLWDIGDMEKSVKYFREAIDYKVISGDCTLIDTYLNLVEAYKEMGNIEGAINALNEAEEKMIKQNNESGLIKVFLAKFQYHSELKEYDRAEIYAFIALDYIQKQGDIKEESKLYMKLSEMYRAAGDEKSAVDYIVKARSITL</sequence>
<accession>A0A4R7KPM2</accession>
<dbReference type="OrthoDB" id="9812495at2"/>
<feature type="domain" description="HTH cro/C1-type" evidence="1">
    <location>
        <begin position="9"/>
        <end position="62"/>
    </location>
</feature>
<dbReference type="SMART" id="SM00028">
    <property type="entry name" value="TPR"/>
    <property type="match status" value="6"/>
</dbReference>
<evidence type="ECO:0000313" key="2">
    <source>
        <dbReference type="EMBL" id="TDT61090.1"/>
    </source>
</evidence>
<dbReference type="RefSeq" id="WP_133628054.1">
    <property type="nucleotide sequence ID" value="NZ_SOAZ01000009.1"/>
</dbReference>
<dbReference type="Proteomes" id="UP000295325">
    <property type="component" value="Unassembled WGS sequence"/>
</dbReference>
<dbReference type="PANTHER" id="PTHR10098:SF112">
    <property type="entry name" value="SLR0380 PROTEIN"/>
    <property type="match status" value="1"/>
</dbReference>
<evidence type="ECO:0000259" key="1">
    <source>
        <dbReference type="PROSITE" id="PS50943"/>
    </source>
</evidence>
<dbReference type="Gene3D" id="1.25.40.10">
    <property type="entry name" value="Tetratricopeptide repeat domain"/>
    <property type="match status" value="2"/>
</dbReference>
<dbReference type="SMART" id="SM00530">
    <property type="entry name" value="HTH_XRE"/>
    <property type="match status" value="1"/>
</dbReference>
<dbReference type="InterPro" id="IPR010982">
    <property type="entry name" value="Lambda_DNA-bd_dom_sf"/>
</dbReference>
<dbReference type="Pfam" id="PF01381">
    <property type="entry name" value="HTH_3"/>
    <property type="match status" value="1"/>
</dbReference>
<dbReference type="SUPFAM" id="SSF48452">
    <property type="entry name" value="TPR-like"/>
    <property type="match status" value="2"/>
</dbReference>
<comment type="caution">
    <text evidence="2">The sequence shown here is derived from an EMBL/GenBank/DDBJ whole genome shotgun (WGS) entry which is preliminary data.</text>
</comment>
<gene>
    <name evidence="2" type="ORF">EDD71_109105</name>
</gene>
<dbReference type="AlphaFoldDB" id="A0A4R7KPM2"/>
<dbReference type="SUPFAM" id="SSF47413">
    <property type="entry name" value="lambda repressor-like DNA-binding domains"/>
    <property type="match status" value="1"/>
</dbReference>
<dbReference type="InterPro" id="IPR011990">
    <property type="entry name" value="TPR-like_helical_dom_sf"/>
</dbReference>
<dbReference type="InterPro" id="IPR019734">
    <property type="entry name" value="TPR_rpt"/>
</dbReference>
<dbReference type="EMBL" id="SOAZ01000009">
    <property type="protein sequence ID" value="TDT61090.1"/>
    <property type="molecule type" value="Genomic_DNA"/>
</dbReference>